<dbReference type="EMBL" id="CP001233">
    <property type="protein sequence ID" value="ACP05502.1"/>
    <property type="molecule type" value="Genomic_DNA"/>
</dbReference>
<evidence type="ECO:0000313" key="2">
    <source>
        <dbReference type="Proteomes" id="UP000001217"/>
    </source>
</evidence>
<dbReference type="Proteomes" id="UP000001217">
    <property type="component" value="Chromosome I"/>
</dbReference>
<name>C3LLS6_VIBCM</name>
<proteinExistence type="predicted"/>
<accession>C3LLS6</accession>
<evidence type="ECO:0000313" key="1">
    <source>
        <dbReference type="EMBL" id="ACP05502.1"/>
    </source>
</evidence>
<dbReference type="AlphaFoldDB" id="C3LLS6"/>
<organism evidence="1 2">
    <name type="scientific">Vibrio cholerae serotype O1 (strain M66-2)</name>
    <dbReference type="NCBI Taxonomy" id="579112"/>
    <lineage>
        <taxon>Bacteria</taxon>
        <taxon>Pseudomonadati</taxon>
        <taxon>Pseudomonadota</taxon>
        <taxon>Gammaproteobacteria</taxon>
        <taxon>Vibrionales</taxon>
        <taxon>Vibrionaceae</taxon>
        <taxon>Vibrio</taxon>
    </lineage>
</organism>
<dbReference type="KEGG" id="vcm:VCM66_1185"/>
<gene>
    <name evidence="1" type="ordered locus">VCM66_1185</name>
</gene>
<protein>
    <submittedName>
        <fullName evidence="1">Uncharacterized protein</fullName>
    </submittedName>
</protein>
<reference evidence="1 2" key="1">
    <citation type="journal article" date="2008" name="PLoS ONE">
        <title>A recalibrated molecular clock and independent origins for the cholera pandemic clones.</title>
        <authorList>
            <person name="Feng L."/>
            <person name="Reeves P.R."/>
            <person name="Lan R."/>
            <person name="Ren Y."/>
            <person name="Gao C."/>
            <person name="Zhou Z."/>
            <person name="Ren Y."/>
            <person name="Cheng J."/>
            <person name="Wang W."/>
            <person name="Wang J."/>
            <person name="Qian W."/>
            <person name="Li D."/>
            <person name="Wang L."/>
        </authorList>
    </citation>
    <scope>NUCLEOTIDE SEQUENCE [LARGE SCALE GENOMIC DNA]</scope>
    <source>
        <strain evidence="1 2">M66-2</strain>
    </source>
</reference>
<sequence>MRATSLARGGLRELVAKSEEANGLFIRFTVRDKKVEYRD</sequence>
<dbReference type="HOGENOM" id="CLU_3318968_0_0_6"/>